<keyword evidence="2" id="KW-1185">Reference proteome</keyword>
<dbReference type="Proteomes" id="UP001066276">
    <property type="component" value="Chromosome 2_2"/>
</dbReference>
<proteinExistence type="predicted"/>
<comment type="caution">
    <text evidence="1">The sequence shown here is derived from an EMBL/GenBank/DDBJ whole genome shotgun (WGS) entry which is preliminary data.</text>
</comment>
<evidence type="ECO:0000313" key="1">
    <source>
        <dbReference type="EMBL" id="KAJ1194037.1"/>
    </source>
</evidence>
<protein>
    <submittedName>
        <fullName evidence="1">Uncharacterized protein</fullName>
    </submittedName>
</protein>
<gene>
    <name evidence="1" type="ORF">NDU88_003332</name>
</gene>
<dbReference type="EMBL" id="JANPWB010000004">
    <property type="protein sequence ID" value="KAJ1194037.1"/>
    <property type="molecule type" value="Genomic_DNA"/>
</dbReference>
<accession>A0AAV7UZR1</accession>
<organism evidence="1 2">
    <name type="scientific">Pleurodeles waltl</name>
    <name type="common">Iberian ribbed newt</name>
    <dbReference type="NCBI Taxonomy" id="8319"/>
    <lineage>
        <taxon>Eukaryota</taxon>
        <taxon>Metazoa</taxon>
        <taxon>Chordata</taxon>
        <taxon>Craniata</taxon>
        <taxon>Vertebrata</taxon>
        <taxon>Euteleostomi</taxon>
        <taxon>Amphibia</taxon>
        <taxon>Batrachia</taxon>
        <taxon>Caudata</taxon>
        <taxon>Salamandroidea</taxon>
        <taxon>Salamandridae</taxon>
        <taxon>Pleurodelinae</taxon>
        <taxon>Pleurodeles</taxon>
    </lineage>
</organism>
<dbReference type="AlphaFoldDB" id="A0AAV7UZR1"/>
<sequence length="129" mass="14317">MGLWVTTSDSTSLWSPSVPSPVLLQMKDREQNQLGEHLLLRAHGQLEVRITGATYTDVRCTRSGGLRLAKRQCCRLTCGSREEASGDLSWENHRPTASVKGGQYNSPRLYDCKDGIIHRLAPCHLTLAV</sequence>
<reference evidence="1" key="1">
    <citation type="journal article" date="2022" name="bioRxiv">
        <title>Sequencing and chromosome-scale assembly of the giantPleurodeles waltlgenome.</title>
        <authorList>
            <person name="Brown T."/>
            <person name="Elewa A."/>
            <person name="Iarovenko S."/>
            <person name="Subramanian E."/>
            <person name="Araus A.J."/>
            <person name="Petzold A."/>
            <person name="Susuki M."/>
            <person name="Suzuki K.-i.T."/>
            <person name="Hayashi T."/>
            <person name="Toyoda A."/>
            <person name="Oliveira C."/>
            <person name="Osipova E."/>
            <person name="Leigh N.D."/>
            <person name="Simon A."/>
            <person name="Yun M.H."/>
        </authorList>
    </citation>
    <scope>NUCLEOTIDE SEQUENCE</scope>
    <source>
        <strain evidence="1">20211129_DDA</strain>
        <tissue evidence="1">Liver</tissue>
    </source>
</reference>
<name>A0AAV7UZR1_PLEWA</name>
<evidence type="ECO:0000313" key="2">
    <source>
        <dbReference type="Proteomes" id="UP001066276"/>
    </source>
</evidence>